<feature type="region of interest" description="Disordered" evidence="4">
    <location>
        <begin position="1"/>
        <end position="29"/>
    </location>
</feature>
<feature type="repeat" description="PPR" evidence="3">
    <location>
        <begin position="200"/>
        <end position="234"/>
    </location>
</feature>
<evidence type="ECO:0000256" key="4">
    <source>
        <dbReference type="SAM" id="MobiDB-lite"/>
    </source>
</evidence>
<dbReference type="Pfam" id="PF13041">
    <property type="entry name" value="PPR_2"/>
    <property type="match status" value="1"/>
</dbReference>
<dbReference type="InterPro" id="IPR002885">
    <property type="entry name" value="PPR_rpt"/>
</dbReference>
<reference evidence="6" key="1">
    <citation type="journal article" date="2018" name="DNA Res.">
        <title>Multiple hybrid de novo genome assembly of finger millet, an orphan allotetraploid crop.</title>
        <authorList>
            <person name="Hatakeyama M."/>
            <person name="Aluri S."/>
            <person name="Balachadran M.T."/>
            <person name="Sivarajan S.R."/>
            <person name="Patrignani A."/>
            <person name="Gruter S."/>
            <person name="Poveda L."/>
            <person name="Shimizu-Inatsugi R."/>
            <person name="Baeten J."/>
            <person name="Francoijs K.J."/>
            <person name="Nataraja K.N."/>
            <person name="Reddy Y.A.N."/>
            <person name="Phadnis S."/>
            <person name="Ravikumar R.L."/>
            <person name="Schlapbach R."/>
            <person name="Sreeman S.M."/>
            <person name="Shimizu K.K."/>
        </authorList>
    </citation>
    <scope>NUCLEOTIDE SEQUENCE</scope>
</reference>
<evidence type="ECO:0000313" key="7">
    <source>
        <dbReference type="Proteomes" id="UP001054889"/>
    </source>
</evidence>
<evidence type="ECO:0000313" key="6">
    <source>
        <dbReference type="EMBL" id="GJM96904.1"/>
    </source>
</evidence>
<dbReference type="NCBIfam" id="TIGR00756">
    <property type="entry name" value="PPR"/>
    <property type="match status" value="3"/>
</dbReference>
<dbReference type="Gene3D" id="1.25.40.10">
    <property type="entry name" value="Tetratricopeptide repeat domain"/>
    <property type="match status" value="3"/>
</dbReference>
<protein>
    <recommendedName>
        <fullName evidence="5">DYW domain-containing protein</fullName>
    </recommendedName>
</protein>
<proteinExistence type="predicted"/>
<accession>A0AAV5CFL9</accession>
<feature type="domain" description="DYW" evidence="5">
    <location>
        <begin position="414"/>
        <end position="507"/>
    </location>
</feature>
<reference evidence="6" key="2">
    <citation type="submission" date="2021-12" db="EMBL/GenBank/DDBJ databases">
        <title>Resequencing data analysis of finger millet.</title>
        <authorList>
            <person name="Hatakeyama M."/>
            <person name="Aluri S."/>
            <person name="Balachadran M.T."/>
            <person name="Sivarajan S.R."/>
            <person name="Poveda L."/>
            <person name="Shimizu-Inatsugi R."/>
            <person name="Schlapbach R."/>
            <person name="Sreeman S.M."/>
            <person name="Shimizu K.K."/>
        </authorList>
    </citation>
    <scope>NUCLEOTIDE SEQUENCE</scope>
</reference>
<gene>
    <name evidence="6" type="primary">ga13779</name>
    <name evidence="6" type="ORF">PR202_ga13779</name>
</gene>
<dbReference type="AlphaFoldDB" id="A0AAV5CFL9"/>
<dbReference type="InterPro" id="IPR032867">
    <property type="entry name" value="DYW_dom"/>
</dbReference>
<evidence type="ECO:0000256" key="1">
    <source>
        <dbReference type="ARBA" id="ARBA00022737"/>
    </source>
</evidence>
<dbReference type="Pfam" id="PF14432">
    <property type="entry name" value="DYW_deaminase"/>
    <property type="match status" value="1"/>
</dbReference>
<evidence type="ECO:0000256" key="3">
    <source>
        <dbReference type="PROSITE-ProRule" id="PRU00708"/>
    </source>
</evidence>
<dbReference type="Proteomes" id="UP001054889">
    <property type="component" value="Unassembled WGS sequence"/>
</dbReference>
<dbReference type="FunFam" id="1.25.40.10:FF:000404">
    <property type="entry name" value="Pentatricopeptide repeat-containing protein chloroplastic"/>
    <property type="match status" value="1"/>
</dbReference>
<dbReference type="EMBL" id="BQKI01000006">
    <property type="protein sequence ID" value="GJM96904.1"/>
    <property type="molecule type" value="Genomic_DNA"/>
</dbReference>
<dbReference type="FunFam" id="1.25.40.10:FF:000531">
    <property type="entry name" value="Pentatricopeptide repeat-containing protein"/>
    <property type="match status" value="1"/>
</dbReference>
<name>A0AAV5CFL9_ELECO</name>
<keyword evidence="7" id="KW-1185">Reference proteome</keyword>
<dbReference type="GO" id="GO:0008270">
    <property type="term" value="F:zinc ion binding"/>
    <property type="evidence" value="ECO:0007669"/>
    <property type="project" value="InterPro"/>
</dbReference>
<sequence length="507" mass="56088">MSPAPVTATPPPLLPAKSKNPPPPDHQAVLSHLPHCTSLRALAQLHAAAVKAGLAAHPAFVTRLLTLCTAQGAPPAHLAYARQVFDRVPHPDDAVWYNTLLRGYARSSFPSSAAVEAARVFVRMEMQAKGLKPTPVTLIGVLSACTLLGALEQGKWIHEYVRKIGLDSLVKVNTALIDMYAKCGSLEDAIDVFQGMESRDRQAWSVMIVAYANHGYGREAISLFEEMKKQGIKPDDITFLGVLYACSHSGLVREGLQYFDDMKDHGLIPGIKHYGCVTDLLARSGQLERAYKFIDELPIKPTPILWRTLLSACGGHGDVELGKRVFDRILELDDSHGGDYVIFSNLCANTGSWEEMNRVRKLMNENGVVKVPGCSSIEIDNTVHEFFAGDGRHPKSKEARRMVDEVIDQLKLVGYVPNTSHVFHVEMDEKEKATSLRYHSEKLAIAFGLLNTSPGATLRVVKNLRVCPDCHSMAKLVSMVFNRRIILRDLNRFHHFEGGVCSCGDYW</sequence>
<dbReference type="GO" id="GO:0003723">
    <property type="term" value="F:RNA binding"/>
    <property type="evidence" value="ECO:0007669"/>
    <property type="project" value="InterPro"/>
</dbReference>
<dbReference type="PANTHER" id="PTHR47926:SF488">
    <property type="entry name" value="DYW DOMAIN-CONTAINING PROTEIN"/>
    <property type="match status" value="1"/>
</dbReference>
<dbReference type="GO" id="GO:0009451">
    <property type="term" value="P:RNA modification"/>
    <property type="evidence" value="ECO:0007669"/>
    <property type="project" value="InterPro"/>
</dbReference>
<dbReference type="InterPro" id="IPR046960">
    <property type="entry name" value="PPR_At4g14850-like_plant"/>
</dbReference>
<keyword evidence="2" id="KW-0809">Transit peptide</keyword>
<feature type="compositionally biased region" description="Pro residues" evidence="4">
    <location>
        <begin position="8"/>
        <end position="25"/>
    </location>
</feature>
<feature type="repeat" description="PPR" evidence="3">
    <location>
        <begin position="235"/>
        <end position="269"/>
    </location>
</feature>
<dbReference type="Pfam" id="PF01535">
    <property type="entry name" value="PPR"/>
    <property type="match status" value="1"/>
</dbReference>
<dbReference type="Pfam" id="PF20431">
    <property type="entry name" value="E_motif"/>
    <property type="match status" value="1"/>
</dbReference>
<keyword evidence="1" id="KW-0677">Repeat</keyword>
<comment type="caution">
    <text evidence="6">The sequence shown here is derived from an EMBL/GenBank/DDBJ whole genome shotgun (WGS) entry which is preliminary data.</text>
</comment>
<dbReference type="PROSITE" id="PS51375">
    <property type="entry name" value="PPR"/>
    <property type="match status" value="2"/>
</dbReference>
<dbReference type="PANTHER" id="PTHR47926">
    <property type="entry name" value="PENTATRICOPEPTIDE REPEAT-CONTAINING PROTEIN"/>
    <property type="match status" value="1"/>
</dbReference>
<evidence type="ECO:0000256" key="2">
    <source>
        <dbReference type="ARBA" id="ARBA00022946"/>
    </source>
</evidence>
<organism evidence="6 7">
    <name type="scientific">Eleusine coracana subsp. coracana</name>
    <dbReference type="NCBI Taxonomy" id="191504"/>
    <lineage>
        <taxon>Eukaryota</taxon>
        <taxon>Viridiplantae</taxon>
        <taxon>Streptophyta</taxon>
        <taxon>Embryophyta</taxon>
        <taxon>Tracheophyta</taxon>
        <taxon>Spermatophyta</taxon>
        <taxon>Magnoliopsida</taxon>
        <taxon>Liliopsida</taxon>
        <taxon>Poales</taxon>
        <taxon>Poaceae</taxon>
        <taxon>PACMAD clade</taxon>
        <taxon>Chloridoideae</taxon>
        <taxon>Cynodonteae</taxon>
        <taxon>Eleusininae</taxon>
        <taxon>Eleusine</taxon>
    </lineage>
</organism>
<dbReference type="InterPro" id="IPR046848">
    <property type="entry name" value="E_motif"/>
</dbReference>
<evidence type="ECO:0000259" key="5">
    <source>
        <dbReference type="Pfam" id="PF14432"/>
    </source>
</evidence>
<dbReference type="InterPro" id="IPR011990">
    <property type="entry name" value="TPR-like_helical_dom_sf"/>
</dbReference>